<evidence type="ECO:0000313" key="2">
    <source>
        <dbReference type="Proteomes" id="UP000287533"/>
    </source>
</evidence>
<dbReference type="EMBL" id="QXGL01000001">
    <property type="protein sequence ID" value="RSX54021.1"/>
    <property type="molecule type" value="Genomic_DNA"/>
</dbReference>
<accession>A0A430FMQ4</accession>
<reference evidence="1 2" key="1">
    <citation type="submission" date="2018-09" db="EMBL/GenBank/DDBJ databases">
        <title>Characterization of the phylogenetic diversity of five novel species belonging to the genus Bifidobacterium.</title>
        <authorList>
            <person name="Lugli G.A."/>
            <person name="Duranti S."/>
            <person name="Milani C."/>
        </authorList>
    </citation>
    <scope>NUCLEOTIDE SEQUENCE [LARGE SCALE GENOMIC DNA]</scope>
    <source>
        <strain evidence="1 2">2034B</strain>
    </source>
</reference>
<keyword evidence="2" id="KW-1185">Reference proteome</keyword>
<protein>
    <recommendedName>
        <fullName evidence="3">DUF4160 domain-containing protein</fullName>
    </recommendedName>
</protein>
<dbReference type="Proteomes" id="UP000287533">
    <property type="component" value="Unassembled WGS sequence"/>
</dbReference>
<gene>
    <name evidence="1" type="ORF">D2E25_0327</name>
</gene>
<dbReference type="InterPro" id="IPR025427">
    <property type="entry name" value="DUF4160"/>
</dbReference>
<proteinExistence type="predicted"/>
<name>A0A430FMQ4_9BIFI</name>
<organism evidence="1 2">
    <name type="scientific">Bifidobacterium goeldii</name>
    <dbReference type="NCBI Taxonomy" id="2306975"/>
    <lineage>
        <taxon>Bacteria</taxon>
        <taxon>Bacillati</taxon>
        <taxon>Actinomycetota</taxon>
        <taxon>Actinomycetes</taxon>
        <taxon>Bifidobacteriales</taxon>
        <taxon>Bifidobacteriaceae</taxon>
        <taxon>Bifidobacterium</taxon>
    </lineage>
</organism>
<dbReference type="AlphaFoldDB" id="A0A430FMQ4"/>
<comment type="caution">
    <text evidence="1">The sequence shown here is derived from an EMBL/GenBank/DDBJ whole genome shotgun (WGS) entry which is preliminary data.</text>
</comment>
<evidence type="ECO:0000313" key="1">
    <source>
        <dbReference type="EMBL" id="RSX54021.1"/>
    </source>
</evidence>
<sequence length="95" mass="11344">MPKYFQFMVAGYYLYFTSFCVIECMHVHASDTKLTESGSAKFFVKSNGDTTLERQGRLTAKEVSIIQKFIKKNYREMYLRWKEYSTEDFYGQDNR</sequence>
<dbReference type="Pfam" id="PF13711">
    <property type="entry name" value="DUF4160"/>
    <property type="match status" value="1"/>
</dbReference>
<dbReference type="OrthoDB" id="9802280at2"/>
<evidence type="ECO:0008006" key="3">
    <source>
        <dbReference type="Google" id="ProtNLM"/>
    </source>
</evidence>